<evidence type="ECO:0000256" key="4">
    <source>
        <dbReference type="ARBA" id="ARBA00022840"/>
    </source>
</evidence>
<accession>A0A7R6SX82</accession>
<name>A0A7R6SX82_9GAMM</name>
<dbReference type="Pfam" id="PF02661">
    <property type="entry name" value="Fic"/>
    <property type="match status" value="1"/>
</dbReference>
<dbReference type="GO" id="GO:0070733">
    <property type="term" value="F:AMPylase activity"/>
    <property type="evidence" value="ECO:0007669"/>
    <property type="project" value="UniProtKB-EC"/>
</dbReference>
<comment type="catalytic activity">
    <reaction evidence="6">
        <text>L-threonyl-[protein] + ATP = 3-O-(5'-adenylyl)-L-threonyl-[protein] + diphosphate</text>
        <dbReference type="Rhea" id="RHEA:54292"/>
        <dbReference type="Rhea" id="RHEA-COMP:11060"/>
        <dbReference type="Rhea" id="RHEA-COMP:13847"/>
        <dbReference type="ChEBI" id="CHEBI:30013"/>
        <dbReference type="ChEBI" id="CHEBI:30616"/>
        <dbReference type="ChEBI" id="CHEBI:33019"/>
        <dbReference type="ChEBI" id="CHEBI:138113"/>
        <dbReference type="EC" id="2.7.7.108"/>
    </reaction>
</comment>
<dbReference type="PANTHER" id="PTHR39560:SF1">
    <property type="entry name" value="PROTEIN ADENYLYLTRANSFERASE FIC-RELATED"/>
    <property type="match status" value="1"/>
</dbReference>
<evidence type="ECO:0000259" key="8">
    <source>
        <dbReference type="PROSITE" id="PS51459"/>
    </source>
</evidence>
<dbReference type="AlphaFoldDB" id="A0A7R6SX82"/>
<dbReference type="KEGG" id="njp:NEJAP_3561"/>
<evidence type="ECO:0000256" key="2">
    <source>
        <dbReference type="ARBA" id="ARBA00022695"/>
    </source>
</evidence>
<comment type="catalytic activity">
    <reaction evidence="7">
        <text>L-tyrosyl-[protein] + ATP = O-(5'-adenylyl)-L-tyrosyl-[protein] + diphosphate</text>
        <dbReference type="Rhea" id="RHEA:54288"/>
        <dbReference type="Rhea" id="RHEA-COMP:10136"/>
        <dbReference type="Rhea" id="RHEA-COMP:13846"/>
        <dbReference type="ChEBI" id="CHEBI:30616"/>
        <dbReference type="ChEBI" id="CHEBI:33019"/>
        <dbReference type="ChEBI" id="CHEBI:46858"/>
        <dbReference type="ChEBI" id="CHEBI:83624"/>
        <dbReference type="EC" id="2.7.7.108"/>
    </reaction>
</comment>
<organism evidence="9 10">
    <name type="scientific">Neptunomonas japonica JAMM 1380</name>
    <dbReference type="NCBI Taxonomy" id="1441457"/>
    <lineage>
        <taxon>Bacteria</taxon>
        <taxon>Pseudomonadati</taxon>
        <taxon>Pseudomonadota</taxon>
        <taxon>Gammaproteobacteria</taxon>
        <taxon>Oceanospirillales</taxon>
        <taxon>Oceanospirillaceae</taxon>
        <taxon>Neptunomonas</taxon>
    </lineage>
</organism>
<reference evidence="9 10" key="1">
    <citation type="journal article" date="2008" name="Int. J. Syst. Evol. Microbiol.">
        <title>Neptunomonas japonica sp. nov., an Osedax japonicus symbiont-like bacterium isolated from sediment adjacent to sperm whale carcasses off Kagoshima, Japan.</title>
        <authorList>
            <person name="Miyazaki M."/>
            <person name="Nogi Y."/>
            <person name="Fujiwara Y."/>
            <person name="Kawato M."/>
            <person name="Kubokawa K."/>
            <person name="Horikoshi K."/>
        </authorList>
    </citation>
    <scope>NUCLEOTIDE SEQUENCE [LARGE SCALE GENOMIC DNA]</scope>
    <source>
        <strain evidence="9 10">JAMM 1380</strain>
    </source>
</reference>
<proteinExistence type="predicted"/>
<dbReference type="PANTHER" id="PTHR39560">
    <property type="entry name" value="PROTEIN ADENYLYLTRANSFERASE FIC-RELATED"/>
    <property type="match status" value="1"/>
</dbReference>
<dbReference type="NCBIfam" id="NF007672">
    <property type="entry name" value="PRK10347.1"/>
    <property type="match status" value="1"/>
</dbReference>
<evidence type="ECO:0000256" key="1">
    <source>
        <dbReference type="ARBA" id="ARBA00022679"/>
    </source>
</evidence>
<dbReference type="EC" id="2.7.7.108" evidence="5"/>
<keyword evidence="10" id="KW-1185">Reference proteome</keyword>
<dbReference type="GO" id="GO:0005524">
    <property type="term" value="F:ATP binding"/>
    <property type="evidence" value="ECO:0007669"/>
    <property type="project" value="UniProtKB-KW"/>
</dbReference>
<evidence type="ECO:0000313" key="9">
    <source>
        <dbReference type="EMBL" id="BBB31499.1"/>
    </source>
</evidence>
<keyword evidence="2" id="KW-0548">Nucleotidyltransferase</keyword>
<keyword evidence="3" id="KW-0547">Nucleotide-binding</keyword>
<sequence length="195" mass="22494">MVDKYGTGQDPYSYEGTDILINKFDIRDATQLQEAERDFSEIAAMDIEFSEPPYDFSYWCSIHQLLFSDIYEWAGEARTIDISKGNTRFCAGRFIERESQKLLGRVAKDNFLNGLSKEELIPKLAEYYSELNVIHPFRDGNGRAQRILFEHIIVNTGHTISYELISKSDWVQANIDGYNGDYRALESIFNKCISD</sequence>
<keyword evidence="4" id="KW-0067">ATP-binding</keyword>
<evidence type="ECO:0000256" key="5">
    <source>
        <dbReference type="ARBA" id="ARBA00034531"/>
    </source>
</evidence>
<dbReference type="EMBL" id="AP014546">
    <property type="protein sequence ID" value="BBB31499.1"/>
    <property type="molecule type" value="Genomic_DNA"/>
</dbReference>
<dbReference type="Gene3D" id="1.10.3290.10">
    <property type="entry name" value="Fido-like domain"/>
    <property type="match status" value="1"/>
</dbReference>
<dbReference type="RefSeq" id="WP_201348566.1">
    <property type="nucleotide sequence ID" value="NZ_AP014546.1"/>
</dbReference>
<protein>
    <recommendedName>
        <fullName evidence="5">protein adenylyltransferase</fullName>
        <ecNumber evidence="5">2.7.7.108</ecNumber>
    </recommendedName>
</protein>
<evidence type="ECO:0000256" key="3">
    <source>
        <dbReference type="ARBA" id="ARBA00022741"/>
    </source>
</evidence>
<dbReference type="Proteomes" id="UP000595332">
    <property type="component" value="Chromosome"/>
</dbReference>
<dbReference type="PROSITE" id="PS51459">
    <property type="entry name" value="FIDO"/>
    <property type="match status" value="1"/>
</dbReference>
<keyword evidence="1" id="KW-0808">Transferase</keyword>
<dbReference type="SUPFAM" id="SSF140931">
    <property type="entry name" value="Fic-like"/>
    <property type="match status" value="1"/>
</dbReference>
<feature type="domain" description="Fido" evidence="8">
    <location>
        <begin position="54"/>
        <end position="191"/>
    </location>
</feature>
<dbReference type="GO" id="GO:0051302">
    <property type="term" value="P:regulation of cell division"/>
    <property type="evidence" value="ECO:0007669"/>
    <property type="project" value="TreeGrafter"/>
</dbReference>
<evidence type="ECO:0000256" key="7">
    <source>
        <dbReference type="ARBA" id="ARBA00048696"/>
    </source>
</evidence>
<dbReference type="InterPro" id="IPR036597">
    <property type="entry name" value="Fido-like_dom_sf"/>
</dbReference>
<dbReference type="InterPro" id="IPR003812">
    <property type="entry name" value="Fido"/>
</dbReference>
<gene>
    <name evidence="9" type="primary">fic</name>
    <name evidence="9" type="ORF">NEJAP_3561</name>
</gene>
<evidence type="ECO:0000256" key="6">
    <source>
        <dbReference type="ARBA" id="ARBA00047939"/>
    </source>
</evidence>
<evidence type="ECO:0000313" key="10">
    <source>
        <dbReference type="Proteomes" id="UP000595332"/>
    </source>
</evidence>